<feature type="signal peptide" evidence="13">
    <location>
        <begin position="1"/>
        <end position="20"/>
    </location>
</feature>
<dbReference type="Proteomes" id="UP000685013">
    <property type="component" value="Chromosome 14"/>
</dbReference>
<dbReference type="Pfam" id="PF06547">
    <property type="entry name" value="DUF1117"/>
    <property type="match status" value="1"/>
</dbReference>
<evidence type="ECO:0000256" key="9">
    <source>
        <dbReference type="ARBA" id="ARBA00022786"/>
    </source>
</evidence>
<dbReference type="GO" id="GO:0008270">
    <property type="term" value="F:zinc ion binding"/>
    <property type="evidence" value="ECO:0007669"/>
    <property type="project" value="UniProtKB-KW"/>
</dbReference>
<protein>
    <recommendedName>
        <fullName evidence="4">RING-type E3 ubiquitin transferase</fullName>
        <ecNumber evidence="4">2.3.2.27</ecNumber>
    </recommendedName>
</protein>
<feature type="domain" description="RING-type" evidence="14">
    <location>
        <begin position="413"/>
        <end position="454"/>
    </location>
</feature>
<dbReference type="InterPro" id="IPR001938">
    <property type="entry name" value="Thaumatin"/>
</dbReference>
<dbReference type="Pfam" id="PF00314">
    <property type="entry name" value="Thaumatin"/>
    <property type="match status" value="1"/>
</dbReference>
<keyword evidence="11" id="KW-1015">Disulfide bond</keyword>
<evidence type="ECO:0000256" key="1">
    <source>
        <dbReference type="ARBA" id="ARBA00000900"/>
    </source>
</evidence>
<keyword evidence="9" id="KW-0833">Ubl conjugation pathway</keyword>
<dbReference type="EC" id="2.3.2.27" evidence="4"/>
<evidence type="ECO:0000256" key="13">
    <source>
        <dbReference type="SAM" id="SignalP"/>
    </source>
</evidence>
<dbReference type="SMART" id="SM00205">
    <property type="entry name" value="THN"/>
    <property type="match status" value="1"/>
</dbReference>
<comment type="catalytic activity">
    <reaction evidence="1">
        <text>S-ubiquitinyl-[E2 ubiquitin-conjugating enzyme]-L-cysteine + [acceptor protein]-L-lysine = [E2 ubiquitin-conjugating enzyme]-L-cysteine + N(6)-ubiquitinyl-[acceptor protein]-L-lysine.</text>
        <dbReference type="EC" id="2.3.2.27"/>
    </reaction>
</comment>
<evidence type="ECO:0000259" key="14">
    <source>
        <dbReference type="PROSITE" id="PS50089"/>
    </source>
</evidence>
<evidence type="ECO:0000256" key="6">
    <source>
        <dbReference type="ARBA" id="ARBA00022679"/>
    </source>
</evidence>
<name>A0AAV6ME86_9ROSI</name>
<organism evidence="15 16">
    <name type="scientific">Cucurbita argyrosperma subsp. sororia</name>
    <dbReference type="NCBI Taxonomy" id="37648"/>
    <lineage>
        <taxon>Eukaryota</taxon>
        <taxon>Viridiplantae</taxon>
        <taxon>Streptophyta</taxon>
        <taxon>Embryophyta</taxon>
        <taxon>Tracheophyta</taxon>
        <taxon>Spermatophyta</taxon>
        <taxon>Magnoliopsida</taxon>
        <taxon>eudicotyledons</taxon>
        <taxon>Gunneridae</taxon>
        <taxon>Pentapetalae</taxon>
        <taxon>rosids</taxon>
        <taxon>fabids</taxon>
        <taxon>Cucurbitales</taxon>
        <taxon>Cucurbitaceae</taxon>
        <taxon>Cucurbiteae</taxon>
        <taxon>Cucurbita</taxon>
    </lineage>
</organism>
<dbReference type="CDD" id="cd09218">
    <property type="entry name" value="TLP-PA"/>
    <property type="match status" value="1"/>
</dbReference>
<dbReference type="InterPro" id="IPR010543">
    <property type="entry name" value="DUF1117"/>
</dbReference>
<dbReference type="GO" id="GO:0005576">
    <property type="term" value="C:extracellular region"/>
    <property type="evidence" value="ECO:0007669"/>
    <property type="project" value="UniProtKB-SubCell"/>
</dbReference>
<keyword evidence="10" id="KW-0862">Zinc</keyword>
<dbReference type="CDD" id="cd16667">
    <property type="entry name" value="RING-H2_RNF126-like"/>
    <property type="match status" value="1"/>
</dbReference>
<dbReference type="InterPro" id="IPR001841">
    <property type="entry name" value="Znf_RING"/>
</dbReference>
<dbReference type="FunFam" id="3.30.40.10:FF:000022">
    <property type="entry name" value="E3 ubiquitin-protein ligase RING1-like"/>
    <property type="match status" value="1"/>
</dbReference>
<feature type="non-terminal residue" evidence="15">
    <location>
        <position position="1"/>
    </location>
</feature>
<evidence type="ECO:0000256" key="8">
    <source>
        <dbReference type="ARBA" id="ARBA00022771"/>
    </source>
</evidence>
<evidence type="ECO:0000256" key="2">
    <source>
        <dbReference type="ARBA" id="ARBA00004613"/>
    </source>
</evidence>
<keyword evidence="6" id="KW-0808">Transferase</keyword>
<evidence type="ECO:0000256" key="7">
    <source>
        <dbReference type="ARBA" id="ARBA00022723"/>
    </source>
</evidence>
<evidence type="ECO:0000256" key="5">
    <source>
        <dbReference type="ARBA" id="ARBA00022525"/>
    </source>
</evidence>
<comment type="caution">
    <text evidence="15">The sequence shown here is derived from an EMBL/GenBank/DDBJ whole genome shotgun (WGS) entry which is preliminary data.</text>
</comment>
<evidence type="ECO:0000256" key="10">
    <source>
        <dbReference type="ARBA" id="ARBA00022833"/>
    </source>
</evidence>
<evidence type="ECO:0000313" key="16">
    <source>
        <dbReference type="Proteomes" id="UP000685013"/>
    </source>
</evidence>
<evidence type="ECO:0000256" key="11">
    <source>
        <dbReference type="ARBA" id="ARBA00023157"/>
    </source>
</evidence>
<keyword evidence="7" id="KW-0479">Metal-binding</keyword>
<dbReference type="GO" id="GO:0061630">
    <property type="term" value="F:ubiquitin protein ligase activity"/>
    <property type="evidence" value="ECO:0007669"/>
    <property type="project" value="UniProtKB-EC"/>
</dbReference>
<dbReference type="EMBL" id="JAGKQH010000014">
    <property type="protein sequence ID" value="KAG6580530.1"/>
    <property type="molecule type" value="Genomic_DNA"/>
</dbReference>
<reference evidence="15 16" key="1">
    <citation type="journal article" date="2021" name="Hortic Res">
        <title>The domestication of Cucurbita argyrosperma as revealed by the genome of its wild relative.</title>
        <authorList>
            <person name="Barrera-Redondo J."/>
            <person name="Sanchez-de la Vega G."/>
            <person name="Aguirre-Liguori J.A."/>
            <person name="Castellanos-Morales G."/>
            <person name="Gutierrez-Guerrero Y.T."/>
            <person name="Aguirre-Dugua X."/>
            <person name="Aguirre-Planter E."/>
            <person name="Tenaillon M.I."/>
            <person name="Lira-Saade R."/>
            <person name="Eguiarte L.E."/>
        </authorList>
    </citation>
    <scope>NUCLEOTIDE SEQUENCE [LARGE SCALE GENOMIC DNA]</scope>
    <source>
        <strain evidence="15">JBR-2021</strain>
    </source>
</reference>
<proteinExistence type="inferred from homology"/>
<dbReference type="PROSITE" id="PS50089">
    <property type="entry name" value="ZF_RING_2"/>
    <property type="match status" value="1"/>
</dbReference>
<dbReference type="PROSITE" id="PS51367">
    <property type="entry name" value="THAUMATIN_2"/>
    <property type="match status" value="1"/>
</dbReference>
<feature type="chain" id="PRO_5043933111" description="RING-type E3 ubiquitin transferase" evidence="13">
    <location>
        <begin position="21"/>
        <end position="598"/>
    </location>
</feature>
<evidence type="ECO:0000313" key="15">
    <source>
        <dbReference type="EMBL" id="KAG6580530.1"/>
    </source>
</evidence>
<evidence type="ECO:0000256" key="12">
    <source>
        <dbReference type="PROSITE-ProRule" id="PRU00175"/>
    </source>
</evidence>
<comment type="subcellular location">
    <subcellularLocation>
        <location evidence="2">Secreted</location>
    </subcellularLocation>
</comment>
<dbReference type="Pfam" id="PF13639">
    <property type="entry name" value="zf-RING_2"/>
    <property type="match status" value="1"/>
</dbReference>
<comment type="similarity">
    <text evidence="3">Belongs to the thaumatin family.</text>
</comment>
<keyword evidence="8 12" id="KW-0863">Zinc-finger</keyword>
<evidence type="ECO:0000256" key="4">
    <source>
        <dbReference type="ARBA" id="ARBA00012483"/>
    </source>
</evidence>
<dbReference type="PANTHER" id="PTHR31048">
    <property type="entry name" value="OS03G0233200 PROTEIN"/>
    <property type="match status" value="1"/>
</dbReference>
<keyword evidence="16" id="KW-1185">Reference proteome</keyword>
<accession>A0AAV6ME86</accession>
<gene>
    <name evidence="15" type="ORF">SDJN03_20532</name>
</gene>
<evidence type="ECO:0000256" key="3">
    <source>
        <dbReference type="ARBA" id="ARBA00010607"/>
    </source>
</evidence>
<keyword evidence="13" id="KW-0732">Signal</keyword>
<keyword evidence="5" id="KW-0964">Secreted</keyword>
<dbReference type="SMART" id="SM00184">
    <property type="entry name" value="RING"/>
    <property type="match status" value="1"/>
</dbReference>
<sequence length="598" mass="65108">MHSSLFLIFCLAISISLTSGEQLILANNCNESVWPGILGNSGHQTPMGGGFHLGRGKHVVVEVPKKWSGRIWGRQGCSFSREGKGSCDSGDCSGRLHCRGTAGVPPATIVEVTLGSSISPMHYYDVSLVDGFNLPLSMKPIGGGIGCGIASCDIDVNIFCPSALEVKKNGKVVGCKSACLAMQSAKYCCTGKYANPKTCRPTLFAHLFKAMCPKAYTYAFDDPSSLRKCEFFSAILASFLPFEGDHFWILEVSWRSLISEHRIRIDAIDLSELGLGPYIRSVVLIVEEKNLDPSFVPRLRRSRRNGEDRSSFNRIIVLRDPSNSGAISNNGVGGGGNYEIYYDDGTGASLRSLPSNISEFLMGSGIDRLLNQLAQLEVNGVGPLEHPPASKAAIESLPVVKILASDVPLESHCAVCKEPFELDSEARQMPCKHIYHSDCIFPWLSIRNSCPVCRHQLPTDAHGSGRSSPASAEEVVGLTIWRLPGGGFAVGRFTWGRGAAEHDLPVVYTEIDGGFSTTSGVPRSITWASSGIRSNESGGFRRIFRNFFSFFGRFRSTSRRSGSVTGLIRRSFSTTLFNRRSRRNNHSMVSDANYTFSA</sequence>
<dbReference type="FunFam" id="2.60.110.10:FF:000002">
    <property type="entry name" value="Thaumatin-like protein 1a"/>
    <property type="match status" value="1"/>
</dbReference>
<dbReference type="AlphaFoldDB" id="A0AAV6ME86"/>